<dbReference type="Proteomes" id="UP000015453">
    <property type="component" value="Unassembled WGS sequence"/>
</dbReference>
<keyword evidence="4" id="KW-0175">Coiled coil</keyword>
<dbReference type="NCBIfam" id="TIGR01557">
    <property type="entry name" value="myb_SHAQKYF"/>
    <property type="match status" value="1"/>
</dbReference>
<feature type="domain" description="HTH myb-type" evidence="8">
    <location>
        <begin position="1"/>
        <end position="56"/>
    </location>
</feature>
<dbReference type="EMBL" id="AUSU01000234">
    <property type="protein sequence ID" value="EPS73950.1"/>
    <property type="molecule type" value="Genomic_DNA"/>
</dbReference>
<dbReference type="InterPro" id="IPR046955">
    <property type="entry name" value="PHR1-like"/>
</dbReference>
<evidence type="ECO:0000313" key="10">
    <source>
        <dbReference type="Proteomes" id="UP000015453"/>
    </source>
</evidence>
<dbReference type="Pfam" id="PF14379">
    <property type="entry name" value="Myb_CC_LHEQLE"/>
    <property type="match status" value="1"/>
</dbReference>
<reference evidence="9 10" key="1">
    <citation type="journal article" date="2013" name="BMC Genomics">
        <title>The miniature genome of a carnivorous plant Genlisea aurea contains a low number of genes and short non-coding sequences.</title>
        <authorList>
            <person name="Leushkin E.V."/>
            <person name="Sutormin R.A."/>
            <person name="Nabieva E.R."/>
            <person name="Penin A.A."/>
            <person name="Kondrashov A.S."/>
            <person name="Logacheva M.D."/>
        </authorList>
    </citation>
    <scope>NUCLEOTIDE SEQUENCE [LARGE SCALE GENOMIC DNA]</scope>
</reference>
<keyword evidence="3" id="KW-0805">Transcription regulation</keyword>
<comment type="caution">
    <text evidence="9">The sequence shown here is derived from an EMBL/GenBank/DDBJ whole genome shotgun (WGS) entry which is preliminary data.</text>
</comment>
<dbReference type="GO" id="GO:0003677">
    <property type="term" value="F:DNA binding"/>
    <property type="evidence" value="ECO:0007669"/>
    <property type="project" value="InterPro"/>
</dbReference>
<dbReference type="SUPFAM" id="SSF46689">
    <property type="entry name" value="Homeodomain-like"/>
    <property type="match status" value="1"/>
</dbReference>
<evidence type="ECO:0000313" key="9">
    <source>
        <dbReference type="EMBL" id="EPS73950.1"/>
    </source>
</evidence>
<evidence type="ECO:0000256" key="1">
    <source>
        <dbReference type="ARBA" id="ARBA00004123"/>
    </source>
</evidence>
<sequence>RLKWSPELHQKFIDAVEQLGGAERATPKSLMKIMGVQGLTLHHLKSHLQAIRLGKSQACNHNKQEEDGKYSEKDENGSHEEDRDETYKSLQIKQALEMQMKVESQLHEQLEAQRQLQLRIEAQGKYLQSLLKKSVETLSQQSSTSIEVDHAKAQLSLLLSF</sequence>
<evidence type="ECO:0000256" key="5">
    <source>
        <dbReference type="ARBA" id="ARBA00023163"/>
    </source>
</evidence>
<dbReference type="InterPro" id="IPR001005">
    <property type="entry name" value="SANT/Myb"/>
</dbReference>
<keyword evidence="10" id="KW-1185">Reference proteome</keyword>
<evidence type="ECO:0000256" key="4">
    <source>
        <dbReference type="ARBA" id="ARBA00023054"/>
    </source>
</evidence>
<organism evidence="9 10">
    <name type="scientific">Genlisea aurea</name>
    <dbReference type="NCBI Taxonomy" id="192259"/>
    <lineage>
        <taxon>Eukaryota</taxon>
        <taxon>Viridiplantae</taxon>
        <taxon>Streptophyta</taxon>
        <taxon>Embryophyta</taxon>
        <taxon>Tracheophyta</taxon>
        <taxon>Spermatophyta</taxon>
        <taxon>Magnoliopsida</taxon>
        <taxon>eudicotyledons</taxon>
        <taxon>Gunneridae</taxon>
        <taxon>Pentapetalae</taxon>
        <taxon>asterids</taxon>
        <taxon>lamiids</taxon>
        <taxon>Lamiales</taxon>
        <taxon>Lentibulariaceae</taxon>
        <taxon>Genlisea</taxon>
    </lineage>
</organism>
<evidence type="ECO:0000256" key="7">
    <source>
        <dbReference type="SAM" id="MobiDB-lite"/>
    </source>
</evidence>
<comment type="subcellular location">
    <subcellularLocation>
        <location evidence="1">Nucleus</location>
    </subcellularLocation>
</comment>
<evidence type="ECO:0000256" key="3">
    <source>
        <dbReference type="ARBA" id="ARBA00023015"/>
    </source>
</evidence>
<dbReference type="PANTHER" id="PTHR31499:SF11">
    <property type="entry name" value="MYB FAMILY TRANSCRIPTION FACTOR PHL8"/>
    <property type="match status" value="1"/>
</dbReference>
<accession>S8D3K3</accession>
<dbReference type="InterPro" id="IPR009057">
    <property type="entry name" value="Homeodomain-like_sf"/>
</dbReference>
<feature type="compositionally biased region" description="Basic and acidic residues" evidence="7">
    <location>
        <begin position="62"/>
        <end position="87"/>
    </location>
</feature>
<dbReference type="InterPro" id="IPR017930">
    <property type="entry name" value="Myb_dom"/>
</dbReference>
<dbReference type="InterPro" id="IPR025756">
    <property type="entry name" value="Myb_CC_LHEQLE"/>
</dbReference>
<protein>
    <recommendedName>
        <fullName evidence="8">HTH myb-type domain-containing protein</fullName>
    </recommendedName>
</protein>
<proteinExistence type="inferred from homology"/>
<keyword evidence="6" id="KW-0539">Nucleus</keyword>
<dbReference type="OrthoDB" id="551907at2759"/>
<feature type="non-terminal residue" evidence="9">
    <location>
        <position position="1"/>
    </location>
</feature>
<dbReference type="GO" id="GO:0003700">
    <property type="term" value="F:DNA-binding transcription factor activity"/>
    <property type="evidence" value="ECO:0007669"/>
    <property type="project" value="InterPro"/>
</dbReference>
<name>S8D3K3_9LAMI</name>
<dbReference type="InterPro" id="IPR006447">
    <property type="entry name" value="Myb_dom_plants"/>
</dbReference>
<feature type="non-terminal residue" evidence="9">
    <location>
        <position position="161"/>
    </location>
</feature>
<feature type="region of interest" description="Disordered" evidence="7">
    <location>
        <begin position="56"/>
        <end position="87"/>
    </location>
</feature>
<evidence type="ECO:0000256" key="2">
    <source>
        <dbReference type="ARBA" id="ARBA00006783"/>
    </source>
</evidence>
<dbReference type="FunFam" id="1.10.10.60:FF:000007">
    <property type="entry name" value="Two-component response regulator"/>
    <property type="match status" value="1"/>
</dbReference>
<evidence type="ECO:0000259" key="8">
    <source>
        <dbReference type="PROSITE" id="PS51294"/>
    </source>
</evidence>
<dbReference type="Gene3D" id="1.10.10.60">
    <property type="entry name" value="Homeodomain-like"/>
    <property type="match status" value="1"/>
</dbReference>
<dbReference type="PANTHER" id="PTHR31499">
    <property type="entry name" value="MYB FAMILY TRANSCRIPTION FACTOR PHL11"/>
    <property type="match status" value="1"/>
</dbReference>
<dbReference type="AlphaFoldDB" id="S8D3K3"/>
<comment type="similarity">
    <text evidence="2">Belongs to the MYB-CC family.</text>
</comment>
<dbReference type="GO" id="GO:0005634">
    <property type="term" value="C:nucleus"/>
    <property type="evidence" value="ECO:0007669"/>
    <property type="project" value="UniProtKB-SubCell"/>
</dbReference>
<dbReference type="PROSITE" id="PS51294">
    <property type="entry name" value="HTH_MYB"/>
    <property type="match status" value="1"/>
</dbReference>
<keyword evidence="5" id="KW-0804">Transcription</keyword>
<dbReference type="Pfam" id="PF00249">
    <property type="entry name" value="Myb_DNA-binding"/>
    <property type="match status" value="1"/>
</dbReference>
<evidence type="ECO:0000256" key="6">
    <source>
        <dbReference type="ARBA" id="ARBA00023242"/>
    </source>
</evidence>
<gene>
    <name evidence="9" type="ORF">M569_00808</name>
</gene>